<reference evidence="1" key="1">
    <citation type="journal article" date="2020" name="Nature">
        <title>Giant virus diversity and host interactions through global metagenomics.</title>
        <authorList>
            <person name="Schulz F."/>
            <person name="Roux S."/>
            <person name="Paez-Espino D."/>
            <person name="Jungbluth S."/>
            <person name="Walsh D.A."/>
            <person name="Denef V.J."/>
            <person name="McMahon K.D."/>
            <person name="Konstantinidis K.T."/>
            <person name="Eloe-Fadrosh E.A."/>
            <person name="Kyrpides N.C."/>
            <person name="Woyke T."/>
        </authorList>
    </citation>
    <scope>NUCLEOTIDE SEQUENCE</scope>
    <source>
        <strain evidence="1">GVMAG-M-3300023174-102</strain>
    </source>
</reference>
<dbReference type="SUPFAM" id="SSF53756">
    <property type="entry name" value="UDP-Glycosyltransferase/glycogen phosphorylase"/>
    <property type="match status" value="1"/>
</dbReference>
<organism evidence="1">
    <name type="scientific">viral metagenome</name>
    <dbReference type="NCBI Taxonomy" id="1070528"/>
    <lineage>
        <taxon>unclassified sequences</taxon>
        <taxon>metagenomes</taxon>
        <taxon>organismal metagenomes</taxon>
    </lineage>
</organism>
<proteinExistence type="predicted"/>
<name>A0A6C0CYM1_9ZZZZ</name>
<protein>
    <recommendedName>
        <fullName evidence="2">Glycosyltransferase</fullName>
    </recommendedName>
</protein>
<dbReference type="AlphaFoldDB" id="A0A6C0CYM1"/>
<accession>A0A6C0CYM1</accession>
<dbReference type="EMBL" id="MN739513">
    <property type="protein sequence ID" value="QHT09618.1"/>
    <property type="molecule type" value="Genomic_DNA"/>
</dbReference>
<evidence type="ECO:0008006" key="2">
    <source>
        <dbReference type="Google" id="ProtNLM"/>
    </source>
</evidence>
<evidence type="ECO:0000313" key="1">
    <source>
        <dbReference type="EMBL" id="QHT09618.1"/>
    </source>
</evidence>
<sequence>MKIILYEPGHHKNLHAIKMMCKSMLIDLEITTNYDRVLINDYDILIANSTYIPPEKIPENIKIIYGPQHWVFPKGSIVGKLNTEYSKRCVYNCLSEWIINLYLEMVPSLKVPLVSFPFAVDTDFFKPDTTQEKIIDCIIYVKRREIHTINTVLSILNSKGLSYSIFTYGQYSENDYIKTLHKSKFMISIDAHESQGFALEEAMSMNVPLLVLDARSMYYEKGDGVNSTYEYLKPKNLFCTSVPYWSDECGIKIIDTDNQTISTSIDTMVLNYKNYNPRQYILDTLSPEVCMKRILNYFYPVV</sequence>